<reference evidence="3" key="1">
    <citation type="journal article" date="2019" name="Int. J. Syst. Evol. Microbiol.">
        <title>The Global Catalogue of Microorganisms (GCM) 10K type strain sequencing project: providing services to taxonomists for standard genome sequencing and annotation.</title>
        <authorList>
            <consortium name="The Broad Institute Genomics Platform"/>
            <consortium name="The Broad Institute Genome Sequencing Center for Infectious Disease"/>
            <person name="Wu L."/>
            <person name="Ma J."/>
        </authorList>
    </citation>
    <scope>NUCLEOTIDE SEQUENCE [LARGE SCALE GENOMIC DNA]</scope>
    <source>
        <strain evidence="3">DT72</strain>
    </source>
</reference>
<accession>A0ABW4NXF4</accession>
<proteinExistence type="predicted"/>
<dbReference type="SMART" id="SM00886">
    <property type="entry name" value="Dabb"/>
    <property type="match status" value="1"/>
</dbReference>
<dbReference type="Gene3D" id="3.30.70.100">
    <property type="match status" value="1"/>
</dbReference>
<gene>
    <name evidence="2" type="ORF">ACFSJG_00205</name>
</gene>
<protein>
    <submittedName>
        <fullName evidence="2">Dabb family protein</fullName>
    </submittedName>
</protein>
<evidence type="ECO:0000313" key="3">
    <source>
        <dbReference type="Proteomes" id="UP001597286"/>
    </source>
</evidence>
<name>A0ABW4NXF4_9NOCA</name>
<keyword evidence="3" id="KW-1185">Reference proteome</keyword>
<dbReference type="Pfam" id="PF07876">
    <property type="entry name" value="Dabb"/>
    <property type="match status" value="1"/>
</dbReference>
<dbReference type="PROSITE" id="PS51502">
    <property type="entry name" value="S_R_A_B_BARREL"/>
    <property type="match status" value="1"/>
</dbReference>
<dbReference type="Proteomes" id="UP001597286">
    <property type="component" value="Unassembled WGS sequence"/>
</dbReference>
<dbReference type="InterPro" id="IPR013097">
    <property type="entry name" value="Dabb"/>
</dbReference>
<evidence type="ECO:0000259" key="1">
    <source>
        <dbReference type="PROSITE" id="PS51502"/>
    </source>
</evidence>
<comment type="caution">
    <text evidence="2">The sequence shown here is derived from an EMBL/GenBank/DDBJ whole genome shotgun (WGS) entry which is preliminary data.</text>
</comment>
<dbReference type="SUPFAM" id="SSF54909">
    <property type="entry name" value="Dimeric alpha+beta barrel"/>
    <property type="match status" value="1"/>
</dbReference>
<sequence length="209" mass="23522">MTRLVHLKNAADRESVVTRIAGSLPDNVRERALIAPTSPGVRNGGDVLVRLRFESSDEWEAVRSQVDAALRGPDVRHVDGAEYVGGVGNDSWRGRRVEAPAPTVYRALLLRVEDAASPALVERFERELLQMPQHVRSMTSWQLSRVQTATGASRWTHVWEQTFTDLDGLLGEYMAHPVHWGLVDRWFDPECPDQIVKDRVCHSFCALTD</sequence>
<dbReference type="EMBL" id="JBHUFB010000001">
    <property type="protein sequence ID" value="MFD1810626.1"/>
    <property type="molecule type" value="Genomic_DNA"/>
</dbReference>
<evidence type="ECO:0000313" key="2">
    <source>
        <dbReference type="EMBL" id="MFD1810626.1"/>
    </source>
</evidence>
<organism evidence="2 3">
    <name type="scientific">Rhodococcus gannanensis</name>
    <dbReference type="NCBI Taxonomy" id="1960308"/>
    <lineage>
        <taxon>Bacteria</taxon>
        <taxon>Bacillati</taxon>
        <taxon>Actinomycetota</taxon>
        <taxon>Actinomycetes</taxon>
        <taxon>Mycobacteriales</taxon>
        <taxon>Nocardiaceae</taxon>
        <taxon>Rhodococcus</taxon>
    </lineage>
</organism>
<feature type="domain" description="Stress-response A/B barrel" evidence="1">
    <location>
        <begin position="104"/>
        <end position="199"/>
    </location>
</feature>
<dbReference type="InterPro" id="IPR011008">
    <property type="entry name" value="Dimeric_a/b-barrel"/>
</dbReference>